<keyword evidence="8 10" id="KW-0460">Magnesium</keyword>
<evidence type="ECO:0000256" key="13">
    <source>
        <dbReference type="RuleBase" id="RU003785"/>
    </source>
</evidence>
<evidence type="ECO:0000313" key="15">
    <source>
        <dbReference type="Proteomes" id="UP001220610"/>
    </source>
</evidence>
<evidence type="ECO:0000313" key="14">
    <source>
        <dbReference type="EMBL" id="WEK33438.1"/>
    </source>
</evidence>
<dbReference type="PANTHER" id="PTHR11088:SF60">
    <property type="entry name" value="TRNA DIMETHYLALLYLTRANSFERASE"/>
    <property type="match status" value="1"/>
</dbReference>
<dbReference type="Proteomes" id="UP001220610">
    <property type="component" value="Chromosome"/>
</dbReference>
<accession>A0AAJ6BDW7</accession>
<evidence type="ECO:0000256" key="6">
    <source>
        <dbReference type="ARBA" id="ARBA00022741"/>
    </source>
</evidence>
<comment type="cofactor">
    <cofactor evidence="1 10">
        <name>Mg(2+)</name>
        <dbReference type="ChEBI" id="CHEBI:18420"/>
    </cofactor>
</comment>
<keyword evidence="6 10" id="KW-0547">Nucleotide-binding</keyword>
<dbReference type="InterPro" id="IPR027417">
    <property type="entry name" value="P-loop_NTPase"/>
</dbReference>
<evidence type="ECO:0000256" key="3">
    <source>
        <dbReference type="ARBA" id="ARBA00005842"/>
    </source>
</evidence>
<name>A0AAJ6BDW7_9BACT</name>
<feature type="region of interest" description="Interaction with substrate tRNA" evidence="10">
    <location>
        <begin position="36"/>
        <end position="39"/>
    </location>
</feature>
<feature type="binding site" evidence="10">
    <location>
        <begin position="13"/>
        <end position="18"/>
    </location>
    <ligand>
        <name>substrate</name>
    </ligand>
</feature>
<comment type="subunit">
    <text evidence="10">Monomer.</text>
</comment>
<dbReference type="EMBL" id="CP119311">
    <property type="protein sequence ID" value="WEK33438.1"/>
    <property type="molecule type" value="Genomic_DNA"/>
</dbReference>
<dbReference type="GO" id="GO:0005524">
    <property type="term" value="F:ATP binding"/>
    <property type="evidence" value="ECO:0007669"/>
    <property type="project" value="UniProtKB-UniRule"/>
</dbReference>
<keyword evidence="7 10" id="KW-0067">ATP-binding</keyword>
<evidence type="ECO:0000256" key="11">
    <source>
        <dbReference type="RuleBase" id="RU003783"/>
    </source>
</evidence>
<evidence type="ECO:0000256" key="9">
    <source>
        <dbReference type="ARBA" id="ARBA00049563"/>
    </source>
</evidence>
<feature type="region of interest" description="Interaction with substrate tRNA" evidence="10">
    <location>
        <begin position="160"/>
        <end position="164"/>
    </location>
</feature>
<comment type="function">
    <text evidence="2 10 12">Catalyzes the transfer of a dimethylallyl group onto the adenine at position 37 in tRNAs that read codons beginning with uridine, leading to the formation of N6-(dimethylallyl)adenosine (i(6)A).</text>
</comment>
<keyword evidence="4 10" id="KW-0808">Transferase</keyword>
<proteinExistence type="inferred from homology"/>
<reference evidence="14" key="1">
    <citation type="submission" date="2023-03" db="EMBL/GenBank/DDBJ databases">
        <title>Andean soil-derived lignocellulolytic bacterial consortium as a source of novel taxa and putative plastic-active enzymes.</title>
        <authorList>
            <person name="Diaz-Garcia L."/>
            <person name="Chuvochina M."/>
            <person name="Feuerriegel G."/>
            <person name="Bunk B."/>
            <person name="Sproer C."/>
            <person name="Streit W.R."/>
            <person name="Rodriguez L.M."/>
            <person name="Overmann J."/>
            <person name="Jimenez D.J."/>
        </authorList>
    </citation>
    <scope>NUCLEOTIDE SEQUENCE</scope>
    <source>
        <strain evidence="14">MAG 7</strain>
    </source>
</reference>
<dbReference type="EC" id="2.5.1.75" evidence="10"/>
<evidence type="ECO:0000256" key="12">
    <source>
        <dbReference type="RuleBase" id="RU003784"/>
    </source>
</evidence>
<evidence type="ECO:0000256" key="2">
    <source>
        <dbReference type="ARBA" id="ARBA00003213"/>
    </source>
</evidence>
<evidence type="ECO:0000256" key="10">
    <source>
        <dbReference type="HAMAP-Rule" id="MF_00185"/>
    </source>
</evidence>
<dbReference type="InterPro" id="IPR018022">
    <property type="entry name" value="IPT"/>
</dbReference>
<keyword evidence="5 10" id="KW-0819">tRNA processing</keyword>
<dbReference type="NCBIfam" id="TIGR00174">
    <property type="entry name" value="miaA"/>
    <property type="match status" value="1"/>
</dbReference>
<comment type="catalytic activity">
    <reaction evidence="9 10 11">
        <text>adenosine(37) in tRNA + dimethylallyl diphosphate = N(6)-dimethylallyladenosine(37) in tRNA + diphosphate</text>
        <dbReference type="Rhea" id="RHEA:26482"/>
        <dbReference type="Rhea" id="RHEA-COMP:10162"/>
        <dbReference type="Rhea" id="RHEA-COMP:10375"/>
        <dbReference type="ChEBI" id="CHEBI:33019"/>
        <dbReference type="ChEBI" id="CHEBI:57623"/>
        <dbReference type="ChEBI" id="CHEBI:74411"/>
        <dbReference type="ChEBI" id="CHEBI:74415"/>
        <dbReference type="EC" id="2.5.1.75"/>
    </reaction>
</comment>
<dbReference type="SUPFAM" id="SSF52540">
    <property type="entry name" value="P-loop containing nucleoside triphosphate hydrolases"/>
    <property type="match status" value="2"/>
</dbReference>
<dbReference type="GO" id="GO:0006400">
    <property type="term" value="P:tRNA modification"/>
    <property type="evidence" value="ECO:0007669"/>
    <property type="project" value="TreeGrafter"/>
</dbReference>
<feature type="site" description="Interaction with substrate tRNA" evidence="10">
    <location>
        <position position="102"/>
    </location>
</feature>
<comment type="caution">
    <text evidence="10">Lacks conserved residue(s) required for the propagation of feature annotation.</text>
</comment>
<dbReference type="HAMAP" id="MF_00185">
    <property type="entry name" value="IPP_trans"/>
    <property type="match status" value="1"/>
</dbReference>
<dbReference type="AlphaFoldDB" id="A0AAJ6BDW7"/>
<dbReference type="Pfam" id="PF01715">
    <property type="entry name" value="IPPT"/>
    <property type="match status" value="1"/>
</dbReference>
<feature type="binding site" evidence="10">
    <location>
        <begin position="11"/>
        <end position="18"/>
    </location>
    <ligand>
        <name>ATP</name>
        <dbReference type="ChEBI" id="CHEBI:30616"/>
    </ligand>
</feature>
<dbReference type="Gene3D" id="1.10.20.140">
    <property type="match status" value="1"/>
</dbReference>
<dbReference type="InterPro" id="IPR039657">
    <property type="entry name" value="Dimethylallyltransferase"/>
</dbReference>
<dbReference type="GO" id="GO:0052381">
    <property type="term" value="F:tRNA dimethylallyltransferase activity"/>
    <property type="evidence" value="ECO:0007669"/>
    <property type="project" value="UniProtKB-UniRule"/>
</dbReference>
<comment type="similarity">
    <text evidence="3 10 13">Belongs to the IPP transferase family.</text>
</comment>
<evidence type="ECO:0000256" key="4">
    <source>
        <dbReference type="ARBA" id="ARBA00022679"/>
    </source>
</evidence>
<sequence>MEPQTCIVIAGPTASGKTALAVQLARSFNTDIISADSRQCFREMTIGTAKPSAAELAAVQHYFINSHSIQEAVSAAAFELYALEAADRIFQEHPVAVMAGGTGLYIKAFCEGLDELPPIDPAIREQLNARYAENGLGWLQQQVAEQDPVYYADGELLNPQRLLRALEVKLGTGQSIRHFQQHKKAIRDFHTIKIGITLPKEVLHERINQRVDRMMEQGLLEEVKELLPYRHLNALQTVGYNEVFSYLDGQCSLEEAVAAIKRNTRQYAKRQLTWFRRDPTIQWFAPDQFAAILEYCQSGIQGLGTNQ</sequence>
<evidence type="ECO:0000256" key="7">
    <source>
        <dbReference type="ARBA" id="ARBA00022840"/>
    </source>
</evidence>
<feature type="site" description="Interaction with substrate tRNA" evidence="10">
    <location>
        <position position="124"/>
    </location>
</feature>
<dbReference type="Gene3D" id="3.40.50.300">
    <property type="entry name" value="P-loop containing nucleotide triphosphate hydrolases"/>
    <property type="match status" value="1"/>
</dbReference>
<protein>
    <recommendedName>
        <fullName evidence="10">tRNA dimethylallyltransferase</fullName>
        <ecNumber evidence="10">2.5.1.75</ecNumber>
    </recommendedName>
    <alternativeName>
        <fullName evidence="10">Dimethylallyl diphosphate:tRNA dimethylallyltransferase</fullName>
        <shortName evidence="10">DMAPP:tRNA dimethylallyltransferase</shortName>
        <shortName evidence="10">DMATase</shortName>
    </alternativeName>
    <alternativeName>
        <fullName evidence="10">Isopentenyl-diphosphate:tRNA isopentenyltransferase</fullName>
        <shortName evidence="10">IPP transferase</shortName>
        <shortName evidence="10">IPPT</shortName>
        <shortName evidence="10">IPTase</shortName>
    </alternativeName>
</protein>
<evidence type="ECO:0000256" key="8">
    <source>
        <dbReference type="ARBA" id="ARBA00022842"/>
    </source>
</evidence>
<gene>
    <name evidence="10 14" type="primary">miaA</name>
    <name evidence="14" type="ORF">P0Y53_13180</name>
</gene>
<organism evidence="14 15">
    <name type="scientific">Candidatus Pseudobacter hemicellulosilyticus</name>
    <dbReference type="NCBI Taxonomy" id="3121375"/>
    <lineage>
        <taxon>Bacteria</taxon>
        <taxon>Pseudomonadati</taxon>
        <taxon>Bacteroidota</taxon>
        <taxon>Chitinophagia</taxon>
        <taxon>Chitinophagales</taxon>
        <taxon>Chitinophagaceae</taxon>
        <taxon>Pseudobacter</taxon>
    </lineage>
</organism>
<evidence type="ECO:0000256" key="1">
    <source>
        <dbReference type="ARBA" id="ARBA00001946"/>
    </source>
</evidence>
<evidence type="ECO:0000256" key="5">
    <source>
        <dbReference type="ARBA" id="ARBA00022694"/>
    </source>
</evidence>
<dbReference type="PANTHER" id="PTHR11088">
    <property type="entry name" value="TRNA DIMETHYLALLYLTRANSFERASE"/>
    <property type="match status" value="1"/>
</dbReference>